<gene>
    <name evidence="1" type="ORF">HPULCUR_009537</name>
</gene>
<proteinExistence type="predicted"/>
<sequence length="101" mass="11090">MRSQILIALRNYLTANNASLMLSGTEKGIQRDLGNSLQLFGFHKSWGTAGLISTCIRNTKNNNIILVAAVINISSFATDDSIPMEYNAVYSDEDNENFGSE</sequence>
<comment type="caution">
    <text evidence="1">The sequence shown here is derived from an EMBL/GenBank/DDBJ whole genome shotgun (WGS) entry which is preliminary data.</text>
</comment>
<accession>A0ABP9YAS8</accession>
<name>A0ABP9YAS8_9FUNG</name>
<dbReference type="Proteomes" id="UP001476247">
    <property type="component" value="Unassembled WGS sequence"/>
</dbReference>
<protein>
    <submittedName>
        <fullName evidence="1">Uncharacterized protein</fullName>
    </submittedName>
</protein>
<evidence type="ECO:0000313" key="2">
    <source>
        <dbReference type="Proteomes" id="UP001476247"/>
    </source>
</evidence>
<keyword evidence="2" id="KW-1185">Reference proteome</keyword>
<organism evidence="1 2">
    <name type="scientific">Helicostylum pulchrum</name>
    <dbReference type="NCBI Taxonomy" id="562976"/>
    <lineage>
        <taxon>Eukaryota</taxon>
        <taxon>Fungi</taxon>
        <taxon>Fungi incertae sedis</taxon>
        <taxon>Mucoromycota</taxon>
        <taxon>Mucoromycotina</taxon>
        <taxon>Mucoromycetes</taxon>
        <taxon>Mucorales</taxon>
        <taxon>Mucorineae</taxon>
        <taxon>Mucoraceae</taxon>
        <taxon>Helicostylum</taxon>
    </lineage>
</organism>
<evidence type="ECO:0000313" key="1">
    <source>
        <dbReference type="EMBL" id="GAA5804051.1"/>
    </source>
</evidence>
<reference evidence="1 2" key="1">
    <citation type="submission" date="2024-04" db="EMBL/GenBank/DDBJ databases">
        <title>genome sequences of Mucor flavus KT1a and Helicostylum pulchrum KT1b strains isolation_sourced from the surface of a dry-aged beef.</title>
        <authorList>
            <person name="Toyotome T."/>
            <person name="Hosono M."/>
            <person name="Torimaru M."/>
            <person name="Fukuda K."/>
            <person name="Mikami N."/>
        </authorList>
    </citation>
    <scope>NUCLEOTIDE SEQUENCE [LARGE SCALE GENOMIC DNA]</scope>
    <source>
        <strain evidence="1 2">KT1b</strain>
    </source>
</reference>
<dbReference type="EMBL" id="BAABUJ010000032">
    <property type="protein sequence ID" value="GAA5804051.1"/>
    <property type="molecule type" value="Genomic_DNA"/>
</dbReference>